<dbReference type="Proteomes" id="UP000887116">
    <property type="component" value="Unassembled WGS sequence"/>
</dbReference>
<dbReference type="AlphaFoldDB" id="A0A8X6FS87"/>
<accession>A0A8X6FS87</accession>
<proteinExistence type="predicted"/>
<comment type="caution">
    <text evidence="1">The sequence shown here is derived from an EMBL/GenBank/DDBJ whole genome shotgun (WGS) entry which is preliminary data.</text>
</comment>
<sequence>MSDGNGRKKAAVCVFQTKLGIVHKQPPVIWNITDVHETHQAVDINTCNHVFLLLRRKKEDSFHESCAL</sequence>
<evidence type="ECO:0000313" key="2">
    <source>
        <dbReference type="Proteomes" id="UP000887116"/>
    </source>
</evidence>
<dbReference type="EMBL" id="BMAO01023191">
    <property type="protein sequence ID" value="GFQ87267.1"/>
    <property type="molecule type" value="Genomic_DNA"/>
</dbReference>
<reference evidence="1" key="1">
    <citation type="submission" date="2020-07" db="EMBL/GenBank/DDBJ databases">
        <title>Multicomponent nature underlies the extraordinary mechanical properties of spider dragline silk.</title>
        <authorList>
            <person name="Kono N."/>
            <person name="Nakamura H."/>
            <person name="Mori M."/>
            <person name="Yoshida Y."/>
            <person name="Ohtoshi R."/>
            <person name="Malay A.D."/>
            <person name="Moran D.A.P."/>
            <person name="Tomita M."/>
            <person name="Numata K."/>
            <person name="Arakawa K."/>
        </authorList>
    </citation>
    <scope>NUCLEOTIDE SEQUENCE</scope>
</reference>
<gene>
    <name evidence="1" type="ORF">TNCT_77971</name>
</gene>
<organism evidence="1 2">
    <name type="scientific">Trichonephila clavata</name>
    <name type="common">Joro spider</name>
    <name type="synonym">Nephila clavata</name>
    <dbReference type="NCBI Taxonomy" id="2740835"/>
    <lineage>
        <taxon>Eukaryota</taxon>
        <taxon>Metazoa</taxon>
        <taxon>Ecdysozoa</taxon>
        <taxon>Arthropoda</taxon>
        <taxon>Chelicerata</taxon>
        <taxon>Arachnida</taxon>
        <taxon>Araneae</taxon>
        <taxon>Araneomorphae</taxon>
        <taxon>Entelegynae</taxon>
        <taxon>Araneoidea</taxon>
        <taxon>Nephilidae</taxon>
        <taxon>Trichonephila</taxon>
    </lineage>
</organism>
<name>A0A8X6FS87_TRICU</name>
<keyword evidence="2" id="KW-1185">Reference proteome</keyword>
<protein>
    <submittedName>
        <fullName evidence="1">Uncharacterized protein</fullName>
    </submittedName>
</protein>
<evidence type="ECO:0000313" key="1">
    <source>
        <dbReference type="EMBL" id="GFQ87267.1"/>
    </source>
</evidence>